<proteinExistence type="inferred from homology"/>
<dbReference type="RefSeq" id="WP_210058756.1">
    <property type="nucleotide sequence ID" value="NZ_BAAAMH010000007.1"/>
</dbReference>
<evidence type="ECO:0000313" key="5">
    <source>
        <dbReference type="EMBL" id="MBP2418876.1"/>
    </source>
</evidence>
<gene>
    <name evidence="5" type="ORF">JOF54_003798</name>
</gene>
<reference evidence="5 6" key="1">
    <citation type="submission" date="2021-03" db="EMBL/GenBank/DDBJ databases">
        <title>Sequencing the genomes of 1000 actinobacteria strains.</title>
        <authorList>
            <person name="Klenk H.-P."/>
        </authorList>
    </citation>
    <scope>NUCLEOTIDE SEQUENCE [LARGE SCALE GENOMIC DNA]</scope>
    <source>
        <strain evidence="5 6">DSM 12936</strain>
    </source>
</reference>
<dbReference type="EMBL" id="JAGIOB010000001">
    <property type="protein sequence ID" value="MBP2418876.1"/>
    <property type="molecule type" value="Genomic_DNA"/>
</dbReference>
<feature type="domain" description="Acyl-CoA thioesterase-like N-terminal HotDog" evidence="4">
    <location>
        <begin position="31"/>
        <end position="109"/>
    </location>
</feature>
<evidence type="ECO:0000313" key="6">
    <source>
        <dbReference type="Proteomes" id="UP000758168"/>
    </source>
</evidence>
<comment type="caution">
    <text evidence="5">The sequence shown here is derived from an EMBL/GenBank/DDBJ whole genome shotgun (WGS) entry which is preliminary data.</text>
</comment>
<keyword evidence="2 5" id="KW-0378">Hydrolase</keyword>
<dbReference type="InterPro" id="IPR003703">
    <property type="entry name" value="Acyl_CoA_thio"/>
</dbReference>
<protein>
    <submittedName>
        <fullName evidence="5">Acyl-CoA thioesterase-2</fullName>
        <ecNumber evidence="5">3.1.2.-</ecNumber>
    </submittedName>
</protein>
<accession>A0ABS4ZCU7</accession>
<dbReference type="PANTHER" id="PTHR11066:SF34">
    <property type="entry name" value="ACYL-COENZYME A THIOESTERASE 8"/>
    <property type="match status" value="1"/>
</dbReference>
<dbReference type="SUPFAM" id="SSF54637">
    <property type="entry name" value="Thioesterase/thiol ester dehydrase-isomerase"/>
    <property type="match status" value="2"/>
</dbReference>
<dbReference type="PANTHER" id="PTHR11066">
    <property type="entry name" value="ACYL-COA THIOESTERASE"/>
    <property type="match status" value="1"/>
</dbReference>
<sequence length="294" mass="32215">MPQSVDELIALLDLEEIEVGLYRARQPRSRLQRVFGGQVLAQALLAASRTVPAERTVHSLHAYFLVAGRTDMPIVYDVETVRDGGSFSSRRVVARQAGQVIFYLSASFHRLEEGYEHADPVPEGVPAPEDCPRLSDALARASGRASSAAWEEEWGAIDARYVGDSRLGGLPPDPEHPARARVWVRTSAPLPDDPRLHEAALAFISDLTLLSASTVPHGVLIGLDVQAASIDHAMWFHRPFRADEWLLYDQISPSANRALGLSTARLFQHGTLVSDVAQEGLIRPKRPRPPTSAS</sequence>
<feature type="domain" description="Acyl-CoA thioesterase 2 C-terminal" evidence="3">
    <location>
        <begin position="180"/>
        <end position="281"/>
    </location>
</feature>
<evidence type="ECO:0000256" key="2">
    <source>
        <dbReference type="ARBA" id="ARBA00022801"/>
    </source>
</evidence>
<dbReference type="Proteomes" id="UP000758168">
    <property type="component" value="Unassembled WGS sequence"/>
</dbReference>
<organism evidence="5 6">
    <name type="scientific">Microlunatus capsulatus</name>
    <dbReference type="NCBI Taxonomy" id="99117"/>
    <lineage>
        <taxon>Bacteria</taxon>
        <taxon>Bacillati</taxon>
        <taxon>Actinomycetota</taxon>
        <taxon>Actinomycetes</taxon>
        <taxon>Propionibacteriales</taxon>
        <taxon>Propionibacteriaceae</taxon>
        <taxon>Microlunatus</taxon>
    </lineage>
</organism>
<dbReference type="Pfam" id="PF13622">
    <property type="entry name" value="4HBT_3"/>
    <property type="match status" value="1"/>
</dbReference>
<name>A0ABS4ZCU7_9ACTN</name>
<evidence type="ECO:0000259" key="3">
    <source>
        <dbReference type="Pfam" id="PF02551"/>
    </source>
</evidence>
<dbReference type="EC" id="3.1.2.-" evidence="5"/>
<keyword evidence="6" id="KW-1185">Reference proteome</keyword>
<evidence type="ECO:0000256" key="1">
    <source>
        <dbReference type="ARBA" id="ARBA00006538"/>
    </source>
</evidence>
<comment type="similarity">
    <text evidence="1">Belongs to the C/M/P thioester hydrolase family.</text>
</comment>
<dbReference type="InterPro" id="IPR042171">
    <property type="entry name" value="Acyl-CoA_hotdog"/>
</dbReference>
<dbReference type="Pfam" id="PF02551">
    <property type="entry name" value="Acyl_CoA_thio"/>
    <property type="match status" value="1"/>
</dbReference>
<dbReference type="Gene3D" id="2.40.160.210">
    <property type="entry name" value="Acyl-CoA thioesterase, double hotdog domain"/>
    <property type="match status" value="1"/>
</dbReference>
<dbReference type="GO" id="GO:0016787">
    <property type="term" value="F:hydrolase activity"/>
    <property type="evidence" value="ECO:0007669"/>
    <property type="project" value="UniProtKB-KW"/>
</dbReference>
<dbReference type="InterPro" id="IPR049449">
    <property type="entry name" value="TesB_ACOT8-like_N"/>
</dbReference>
<dbReference type="InterPro" id="IPR029069">
    <property type="entry name" value="HotDog_dom_sf"/>
</dbReference>
<dbReference type="InterPro" id="IPR025652">
    <property type="entry name" value="TesB_C"/>
</dbReference>
<dbReference type="CDD" id="cd03444">
    <property type="entry name" value="Thioesterase_II_repeat1"/>
    <property type="match status" value="1"/>
</dbReference>
<evidence type="ECO:0000259" key="4">
    <source>
        <dbReference type="Pfam" id="PF13622"/>
    </source>
</evidence>
<dbReference type="CDD" id="cd03445">
    <property type="entry name" value="Thioesterase_II_repeat2"/>
    <property type="match status" value="1"/>
</dbReference>